<evidence type="ECO:0000313" key="1">
    <source>
        <dbReference type="EMBL" id="RIE01168.1"/>
    </source>
</evidence>
<dbReference type="RefSeq" id="WP_119151432.1">
    <property type="nucleotide sequence ID" value="NZ_JBHSOV010000041.1"/>
</dbReference>
<dbReference type="Proteomes" id="UP000266340">
    <property type="component" value="Unassembled WGS sequence"/>
</dbReference>
<accession>A0A398CJY4</accession>
<dbReference type="OrthoDB" id="9806213at2"/>
<dbReference type="Gene3D" id="2.60.120.200">
    <property type="match status" value="1"/>
</dbReference>
<proteinExistence type="predicted"/>
<evidence type="ECO:0000313" key="2">
    <source>
        <dbReference type="Proteomes" id="UP000266340"/>
    </source>
</evidence>
<organism evidence="1 2">
    <name type="scientific">Cohnella faecalis</name>
    <dbReference type="NCBI Taxonomy" id="2315694"/>
    <lineage>
        <taxon>Bacteria</taxon>
        <taxon>Bacillati</taxon>
        <taxon>Bacillota</taxon>
        <taxon>Bacilli</taxon>
        <taxon>Bacillales</taxon>
        <taxon>Paenibacillaceae</taxon>
        <taxon>Cohnella</taxon>
    </lineage>
</organism>
<gene>
    <name evidence="1" type="ORF">D3H35_22465</name>
</gene>
<dbReference type="EMBL" id="QXJM01000040">
    <property type="protein sequence ID" value="RIE01168.1"/>
    <property type="molecule type" value="Genomic_DNA"/>
</dbReference>
<dbReference type="AlphaFoldDB" id="A0A398CJY4"/>
<keyword evidence="2" id="KW-1185">Reference proteome</keyword>
<protein>
    <recommendedName>
        <fullName evidence="3">DUF1349 domain-containing protein</fullName>
    </recommendedName>
</protein>
<sequence>MFTRKMLFTKVSTLLLTIFIAEGCSSKDSDDKADQVALTSLSDEFNESSSWSKWTKAIDVKTDDAYIGKFDINQTSEGHLYIEAVKGTWYGENTGHLSFKQVTGDFVASMRVKVAGKNTPIPQGSYDLTGLMARVPNQKTGEAYSDSNENWEYLSTGGHADSRIIDYKKNIRSSFTFQTADVNTDWIELRLARIGNDIVKLYKEDGGAWQFAEANRRDDFPDTLQVGFCLLTDLNGSPDNYTTIDYIRFQEPVLTDDMAKKIEDETAEDKDWIALLGK</sequence>
<comment type="caution">
    <text evidence="1">The sequence shown here is derived from an EMBL/GenBank/DDBJ whole genome shotgun (WGS) entry which is preliminary data.</text>
</comment>
<evidence type="ECO:0008006" key="3">
    <source>
        <dbReference type="Google" id="ProtNLM"/>
    </source>
</evidence>
<name>A0A398CJY4_9BACL</name>
<reference evidence="1 2" key="1">
    <citation type="submission" date="2018-09" db="EMBL/GenBank/DDBJ databases">
        <title>Cohnella cavernae sp. nov., isolated from a karst cave.</title>
        <authorList>
            <person name="Zhu H."/>
        </authorList>
    </citation>
    <scope>NUCLEOTIDE SEQUENCE [LARGE SCALE GENOMIC DNA]</scope>
    <source>
        <strain evidence="1 2">K2E09-144</strain>
    </source>
</reference>